<proteinExistence type="predicted"/>
<feature type="transmembrane region" description="Helical" evidence="6">
    <location>
        <begin position="101"/>
        <end position="119"/>
    </location>
</feature>
<dbReference type="Gene3D" id="1.20.5.1930">
    <property type="match status" value="1"/>
</dbReference>
<accession>F8F7T6</accession>
<name>F8F7T6_PAEMK</name>
<dbReference type="GO" id="GO:0000155">
    <property type="term" value="F:phosphorelay sensor kinase activity"/>
    <property type="evidence" value="ECO:0007669"/>
    <property type="project" value="InterPro"/>
</dbReference>
<evidence type="ECO:0000259" key="9">
    <source>
        <dbReference type="Pfam" id="PF23540"/>
    </source>
</evidence>
<keyword evidence="6" id="KW-0472">Membrane</keyword>
<evidence type="ECO:0000256" key="3">
    <source>
        <dbReference type="ARBA" id="ARBA00022679"/>
    </source>
</evidence>
<dbReference type="Proteomes" id="UP000006620">
    <property type="component" value="Chromosome"/>
</dbReference>
<reference evidence="10 11" key="2">
    <citation type="journal article" date="2013" name="Genome Announc.">
        <title>Genome Sequence of Growth-Improving Paenibacillus mucilaginosus Strain KNP414.</title>
        <authorList>
            <person name="Lu J.J."/>
            <person name="Wang J.F."/>
            <person name="Hu X.F."/>
        </authorList>
    </citation>
    <scope>NUCLEOTIDE SEQUENCE [LARGE SCALE GENOMIC DNA]</scope>
    <source>
        <strain evidence="10 11">KNP414</strain>
    </source>
</reference>
<keyword evidence="6" id="KW-0812">Transmembrane</keyword>
<evidence type="ECO:0000259" key="7">
    <source>
        <dbReference type="Pfam" id="PF02518"/>
    </source>
</evidence>
<organism evidence="10 11">
    <name type="scientific">Paenibacillus mucilaginosus (strain KNP414)</name>
    <dbReference type="NCBI Taxonomy" id="1036673"/>
    <lineage>
        <taxon>Bacteria</taxon>
        <taxon>Bacillati</taxon>
        <taxon>Bacillota</taxon>
        <taxon>Bacilli</taxon>
        <taxon>Bacillales</taxon>
        <taxon>Paenibacillaceae</taxon>
        <taxon>Paenibacillus</taxon>
    </lineage>
</organism>
<gene>
    <name evidence="10" type="ordered locus">KNP414_02279</name>
</gene>
<dbReference type="HOGENOM" id="CLU_000445_20_8_9"/>
<feature type="transmembrane region" description="Helical" evidence="6">
    <location>
        <begin position="12"/>
        <end position="29"/>
    </location>
</feature>
<dbReference type="PATRIC" id="fig|1036673.3.peg.2048"/>
<feature type="transmembrane region" description="Helical" evidence="6">
    <location>
        <begin position="125"/>
        <end position="151"/>
    </location>
</feature>
<feature type="domain" description="Histidine kinase/HSP90-like ATPase" evidence="7">
    <location>
        <begin position="281"/>
        <end position="362"/>
    </location>
</feature>
<dbReference type="RefSeq" id="WP_013916001.1">
    <property type="nucleotide sequence ID" value="NC_015690.1"/>
</dbReference>
<reference evidence="11" key="1">
    <citation type="submission" date="2011-06" db="EMBL/GenBank/DDBJ databases">
        <title>Complete genome sequence of Paenibacillus mucilaginosus KNP414.</title>
        <authorList>
            <person name="Wang J."/>
            <person name="Hu S."/>
            <person name="Hu X."/>
            <person name="Zhang B."/>
            <person name="Dong D."/>
            <person name="Zhang S."/>
            <person name="Zhao K."/>
            <person name="Wu D."/>
        </authorList>
    </citation>
    <scope>NUCLEOTIDE SEQUENCE [LARGE SCALE GENOMIC DNA]</scope>
    <source>
        <strain evidence="11">KNP414</strain>
    </source>
</reference>
<comment type="catalytic activity">
    <reaction evidence="1">
        <text>ATP + protein L-histidine = ADP + protein N-phospho-L-histidine.</text>
        <dbReference type="EC" id="2.7.13.3"/>
    </reaction>
</comment>
<dbReference type="Pfam" id="PF07730">
    <property type="entry name" value="HisKA_3"/>
    <property type="match status" value="1"/>
</dbReference>
<dbReference type="PANTHER" id="PTHR24421">
    <property type="entry name" value="NITRATE/NITRITE SENSOR PROTEIN NARX-RELATED"/>
    <property type="match status" value="1"/>
</dbReference>
<dbReference type="SUPFAM" id="SSF55874">
    <property type="entry name" value="ATPase domain of HSP90 chaperone/DNA topoisomerase II/histidine kinase"/>
    <property type="match status" value="1"/>
</dbReference>
<evidence type="ECO:0000313" key="10">
    <source>
        <dbReference type="EMBL" id="AEI40840.1"/>
    </source>
</evidence>
<protein>
    <recommendedName>
        <fullName evidence="2">histidine kinase</fullName>
        <ecNumber evidence="2">2.7.13.3</ecNumber>
    </recommendedName>
</protein>
<dbReference type="InterPro" id="IPR003594">
    <property type="entry name" value="HATPase_dom"/>
</dbReference>
<evidence type="ECO:0000256" key="2">
    <source>
        <dbReference type="ARBA" id="ARBA00012438"/>
    </source>
</evidence>
<feature type="transmembrane region" description="Helical" evidence="6">
    <location>
        <begin position="62"/>
        <end position="89"/>
    </location>
</feature>
<dbReference type="GO" id="GO:0016020">
    <property type="term" value="C:membrane"/>
    <property type="evidence" value="ECO:0007669"/>
    <property type="project" value="InterPro"/>
</dbReference>
<keyword evidence="3" id="KW-0808">Transferase</keyword>
<dbReference type="InterPro" id="IPR056374">
    <property type="entry name" value="DesK/YvfT_N"/>
</dbReference>
<evidence type="ECO:0000256" key="5">
    <source>
        <dbReference type="ARBA" id="ARBA00023012"/>
    </source>
</evidence>
<dbReference type="InterPro" id="IPR011712">
    <property type="entry name" value="Sig_transdc_His_kin_sub3_dim/P"/>
</dbReference>
<feature type="transmembrane region" description="Helical" evidence="6">
    <location>
        <begin position="36"/>
        <end position="56"/>
    </location>
</feature>
<dbReference type="EMBL" id="CP002869">
    <property type="protein sequence ID" value="AEI40840.1"/>
    <property type="molecule type" value="Genomic_DNA"/>
</dbReference>
<dbReference type="Gene3D" id="3.30.565.10">
    <property type="entry name" value="Histidine kinase-like ATPase, C-terminal domain"/>
    <property type="match status" value="1"/>
</dbReference>
<evidence type="ECO:0000256" key="6">
    <source>
        <dbReference type="SAM" id="Phobius"/>
    </source>
</evidence>
<feature type="domain" description="DesK/YvfT N-terminal" evidence="9">
    <location>
        <begin position="12"/>
        <end position="149"/>
    </location>
</feature>
<evidence type="ECO:0000313" key="11">
    <source>
        <dbReference type="Proteomes" id="UP000006620"/>
    </source>
</evidence>
<keyword evidence="6" id="KW-1133">Transmembrane helix</keyword>
<dbReference type="InterPro" id="IPR050482">
    <property type="entry name" value="Sensor_HK_TwoCompSys"/>
</dbReference>
<evidence type="ECO:0000256" key="4">
    <source>
        <dbReference type="ARBA" id="ARBA00022777"/>
    </source>
</evidence>
<dbReference type="AlphaFoldDB" id="F8F7T6"/>
<feature type="domain" description="Signal transduction histidine kinase subgroup 3 dimerisation and phosphoacceptor" evidence="8">
    <location>
        <begin position="177"/>
        <end position="241"/>
    </location>
</feature>
<evidence type="ECO:0000259" key="8">
    <source>
        <dbReference type="Pfam" id="PF07730"/>
    </source>
</evidence>
<evidence type="ECO:0000256" key="1">
    <source>
        <dbReference type="ARBA" id="ARBA00000085"/>
    </source>
</evidence>
<dbReference type="KEGG" id="pms:KNP414_02279"/>
<keyword evidence="4 10" id="KW-0418">Kinase</keyword>
<dbReference type="InterPro" id="IPR036890">
    <property type="entry name" value="HATPase_C_sf"/>
</dbReference>
<dbReference type="PANTHER" id="PTHR24421:SF63">
    <property type="entry name" value="SENSOR HISTIDINE KINASE DESK"/>
    <property type="match status" value="1"/>
</dbReference>
<dbReference type="GO" id="GO:0046983">
    <property type="term" value="F:protein dimerization activity"/>
    <property type="evidence" value="ECO:0007669"/>
    <property type="project" value="InterPro"/>
</dbReference>
<sequence length="377" mass="42372">MPDPLSESHKRLLLGLWLLLYLIPYYLLFHGPGRPPAGAGAALLLLFLAAALGSALSGRRAAYFWTFVQILISGVVSVAYGYVYLSFGVSYFIGRIRRRRAFSVLYTLHLLLFFGAVNYCTLTQHAFFLAQFPFVILTLIGAILIPFNTYFRYKRIELQKLLVEANRRIAELVIQEERQRISRDLHDTLGQKLSLIGLKSELADKLIENKPAKAQLEIREVQTVARSTLKEVQELVSKMRGTTVREEVAHVRRILGAAEIEFQCEDEACLSEVSPLIQNVLSMCIKEAVTNVVRHSGASRCRLRMEHRSAETVVTVEDNGGGGRQPWGQGNGLIGMKERLDFVNGKVEIDSGRGTTVRMTVPHIIKQDPHVFKHQKG</sequence>
<dbReference type="CDD" id="cd16917">
    <property type="entry name" value="HATPase_UhpB-NarQ-NarX-like"/>
    <property type="match status" value="1"/>
</dbReference>
<keyword evidence="5" id="KW-0902">Two-component regulatory system</keyword>
<dbReference type="Pfam" id="PF02518">
    <property type="entry name" value="HATPase_c"/>
    <property type="match status" value="1"/>
</dbReference>
<dbReference type="Pfam" id="PF23540">
    <property type="entry name" value="DesK_N"/>
    <property type="match status" value="1"/>
</dbReference>
<dbReference type="EC" id="2.7.13.3" evidence="2"/>